<accession>A0AAE5P9T2</accession>
<dbReference type="Proteomes" id="UP000220341">
    <property type="component" value="Unassembled WGS sequence"/>
</dbReference>
<gene>
    <name evidence="1" type="ORF">CN497_09845</name>
</gene>
<dbReference type="EMBL" id="NTYW01000007">
    <property type="protein sequence ID" value="PES39909.1"/>
    <property type="molecule type" value="Genomic_DNA"/>
</dbReference>
<organism evidence="1 2">
    <name type="scientific">Priestia megaterium</name>
    <name type="common">Bacillus megaterium</name>
    <dbReference type="NCBI Taxonomy" id="1404"/>
    <lineage>
        <taxon>Bacteria</taxon>
        <taxon>Bacillati</taxon>
        <taxon>Bacillota</taxon>
        <taxon>Bacilli</taxon>
        <taxon>Bacillales</taxon>
        <taxon>Bacillaceae</taxon>
        <taxon>Priestia</taxon>
    </lineage>
</organism>
<dbReference type="AlphaFoldDB" id="A0AAE5P9T2"/>
<dbReference type="RefSeq" id="WP_098278066.1">
    <property type="nucleotide sequence ID" value="NZ_JARMTJ010000041.1"/>
</dbReference>
<protein>
    <submittedName>
        <fullName evidence="1">Uncharacterized protein</fullName>
    </submittedName>
</protein>
<proteinExistence type="predicted"/>
<reference evidence="1 2" key="1">
    <citation type="submission" date="2017-09" db="EMBL/GenBank/DDBJ databases">
        <title>Large-scale bioinformatics analysis of Bacillus genomes uncovers conserved roles of natural products in bacterial physiology.</title>
        <authorList>
            <consortium name="Agbiome Team Llc"/>
            <person name="Bleich R.M."/>
            <person name="Kirk G.J."/>
            <person name="Santa Maria K.C."/>
            <person name="Allen S.E."/>
            <person name="Farag S."/>
            <person name="Shank E.A."/>
            <person name="Bowers A."/>
        </authorList>
    </citation>
    <scope>NUCLEOTIDE SEQUENCE [LARGE SCALE GENOMIC DNA]</scope>
    <source>
        <strain evidence="1 2">AFS003013</strain>
    </source>
</reference>
<evidence type="ECO:0000313" key="2">
    <source>
        <dbReference type="Proteomes" id="UP000220341"/>
    </source>
</evidence>
<name>A0AAE5P9T2_PRIMG</name>
<comment type="caution">
    <text evidence="1">The sequence shown here is derived from an EMBL/GenBank/DDBJ whole genome shotgun (WGS) entry which is preliminary data.</text>
</comment>
<evidence type="ECO:0000313" key="1">
    <source>
        <dbReference type="EMBL" id="PES39909.1"/>
    </source>
</evidence>
<sequence>MVEKLLNSLEAKDHKFLDSIHALNVESDGLLTGESEQVERLIVYVLGGNDKHFEYIQDSGVFMDYANKETSRNELISTIRQAIENNWKGPIKTSVTFS</sequence>